<reference evidence="4 5" key="1">
    <citation type="submission" date="2017-07" db="EMBL/GenBank/DDBJ databases">
        <title>Niveispirillum cyanobacteriorum sp. nov., isolated from cyanobacterial aggregates in a eutrophic lake.</title>
        <authorList>
            <person name="Cai H."/>
        </authorList>
    </citation>
    <scope>NUCLEOTIDE SEQUENCE [LARGE SCALE GENOMIC DNA]</scope>
    <source>
        <strain evidence="5">TH1-14</strain>
    </source>
</reference>
<evidence type="ECO:0000313" key="4">
    <source>
        <dbReference type="EMBL" id="OYQ32929.1"/>
    </source>
</evidence>
<dbReference type="PROSITE" id="PS52034">
    <property type="entry name" value="PEPTIDASE_M32"/>
    <property type="match status" value="1"/>
</dbReference>
<evidence type="ECO:0000256" key="1">
    <source>
        <dbReference type="PIRNR" id="PIRNR006615"/>
    </source>
</evidence>
<gene>
    <name evidence="4" type="ORF">CHU95_17485</name>
</gene>
<comment type="function">
    <text evidence="1">Broad specificity carboxypetidase that releases amino acids sequentially from the C-terminus, including neutral, aromatic, polar and basic residues.</text>
</comment>
<comment type="caution">
    <text evidence="4">The sequence shown here is derived from an EMBL/GenBank/DDBJ whole genome shotgun (WGS) entry which is preliminary data.</text>
</comment>
<dbReference type="Proteomes" id="UP000216998">
    <property type="component" value="Unassembled WGS sequence"/>
</dbReference>
<dbReference type="Pfam" id="PF02074">
    <property type="entry name" value="Peptidase_M32"/>
    <property type="match status" value="1"/>
</dbReference>
<feature type="binding site" evidence="2">
    <location>
        <position position="291"/>
    </location>
    <ligand>
        <name>Zn(2+)</name>
        <dbReference type="ChEBI" id="CHEBI:29105"/>
        <note>catalytic</note>
    </ligand>
</feature>
<dbReference type="Gene3D" id="1.10.1370.30">
    <property type="match status" value="1"/>
</dbReference>
<comment type="similarity">
    <text evidence="1">Belongs to the peptidase M32 family.</text>
</comment>
<dbReference type="AlphaFoldDB" id="A0A255YUS1"/>
<keyword evidence="1 4" id="KW-0121">Carboxypeptidase</keyword>
<accession>A0A255YUS1</accession>
<dbReference type="GO" id="GO:0046872">
    <property type="term" value="F:metal ion binding"/>
    <property type="evidence" value="ECO:0007669"/>
    <property type="project" value="UniProtKB-KW"/>
</dbReference>
<dbReference type="PRINTS" id="PR00998">
    <property type="entry name" value="CRBOXYPTASET"/>
</dbReference>
<dbReference type="PANTHER" id="PTHR34217">
    <property type="entry name" value="METAL-DEPENDENT CARBOXYPEPTIDASE"/>
    <property type="match status" value="1"/>
</dbReference>
<dbReference type="SUPFAM" id="SSF55486">
    <property type="entry name" value="Metalloproteases ('zincins'), catalytic domain"/>
    <property type="match status" value="1"/>
</dbReference>
<name>A0A255YUS1_9PROT</name>
<comment type="cofactor">
    <cofactor evidence="2">
        <name>Zn(2+)</name>
        <dbReference type="ChEBI" id="CHEBI:29105"/>
    </cofactor>
    <text evidence="2">Binds 1 zinc ion per subunit.</text>
</comment>
<keyword evidence="1 2" id="KW-0479">Metal-binding</keyword>
<keyword evidence="1" id="KW-0378">Hydrolase</keyword>
<sequence>MSAYAALEKHFARRAGLQGALGILNWDSRTMMPAAATPARADQVAALEGAIHGALLDPSVADWLDRAESDASDLDDWQRANLAEMRREHLLATAVPADLVEANARDAARCEMVWRTAKAENDFALLLPHLQKVLNHQREIAAANAAVLNCGLYDALHELYEPGSRAADYGPVFDDYAAFLPGFLAEVEVVQAGEPKADPFEGPFPVEAQRALVQKLAGILGFQGRVDQSLHAFCGGATGDVRITTRLDPDNFFKSLKSGLHEAGHALYEMGRPAAWASQPVGQARGLGVHESQSLTFDMQVGRHPRFLAWLAPQLAEAFDREGDAWSAENLRRRFRRVDRTFIRVDADEVTYPAHVILRWRLEQALIEGRMELVDLPEAWNQGMRDLLGITPPDLAQGCLQDIHWPSGAWGYFPTYTLGAMMAAQLFQAASAAIPDLADQIGRGDFRDLVAWLGDNVHRWGRYLSARDILIRATGKPLDAGIFKAHLRARYL</sequence>
<dbReference type="InterPro" id="IPR001333">
    <property type="entry name" value="Peptidase_M32_Taq"/>
</dbReference>
<keyword evidence="5" id="KW-1185">Reference proteome</keyword>
<organism evidence="4 5">
    <name type="scientific">Niveispirillum lacus</name>
    <dbReference type="NCBI Taxonomy" id="1981099"/>
    <lineage>
        <taxon>Bacteria</taxon>
        <taxon>Pseudomonadati</taxon>
        <taxon>Pseudomonadota</taxon>
        <taxon>Alphaproteobacteria</taxon>
        <taxon>Rhodospirillales</taxon>
        <taxon>Azospirillaceae</taxon>
        <taxon>Niveispirillum</taxon>
    </lineage>
</organism>
<dbReference type="GO" id="GO:0006508">
    <property type="term" value="P:proteolysis"/>
    <property type="evidence" value="ECO:0007669"/>
    <property type="project" value="UniProtKB-UniRule"/>
</dbReference>
<dbReference type="PIRSF" id="PIRSF006615">
    <property type="entry name" value="Zn_crbxpep_Taq"/>
    <property type="match status" value="1"/>
</dbReference>
<evidence type="ECO:0000256" key="2">
    <source>
        <dbReference type="PIRSR" id="PIRSR006615-1"/>
    </source>
</evidence>
<feature type="binding site" evidence="2">
    <location>
        <position position="261"/>
    </location>
    <ligand>
        <name>Zn(2+)</name>
        <dbReference type="ChEBI" id="CHEBI:29105"/>
        <note>catalytic</note>
    </ligand>
</feature>
<keyword evidence="2" id="KW-0862">Zinc</keyword>
<comment type="catalytic activity">
    <reaction evidence="1">
        <text>Release of a C-terminal amino acid with broad specificity, except for -Pro.</text>
        <dbReference type="EC" id="3.4.17.19"/>
    </reaction>
</comment>
<feature type="active site" description="Proton donor/acceptor" evidence="3">
    <location>
        <position position="262"/>
    </location>
</feature>
<dbReference type="EMBL" id="NOXU01000031">
    <property type="protein sequence ID" value="OYQ32929.1"/>
    <property type="molecule type" value="Genomic_DNA"/>
</dbReference>
<dbReference type="CDD" id="cd06460">
    <property type="entry name" value="M32_Taq"/>
    <property type="match status" value="1"/>
</dbReference>
<dbReference type="EC" id="3.4.17.19" evidence="1"/>
<evidence type="ECO:0000256" key="3">
    <source>
        <dbReference type="PIRSR" id="PIRSR006615-2"/>
    </source>
</evidence>
<evidence type="ECO:0000313" key="5">
    <source>
        <dbReference type="Proteomes" id="UP000216998"/>
    </source>
</evidence>
<dbReference type="PANTHER" id="PTHR34217:SF1">
    <property type="entry name" value="CARBOXYPEPTIDASE 1"/>
    <property type="match status" value="1"/>
</dbReference>
<dbReference type="OrthoDB" id="9772308at2"/>
<keyword evidence="1" id="KW-0482">Metalloprotease</keyword>
<feature type="binding site" evidence="2">
    <location>
        <position position="265"/>
    </location>
    <ligand>
        <name>Zn(2+)</name>
        <dbReference type="ChEBI" id="CHEBI:29105"/>
        <note>catalytic</note>
    </ligand>
</feature>
<dbReference type="GO" id="GO:0004181">
    <property type="term" value="F:metallocarboxypeptidase activity"/>
    <property type="evidence" value="ECO:0007669"/>
    <property type="project" value="UniProtKB-UniRule"/>
</dbReference>
<proteinExistence type="inferred from homology"/>
<keyword evidence="1" id="KW-0645">Protease</keyword>
<protein>
    <recommendedName>
        <fullName evidence="1">Metal-dependent carboxypeptidase</fullName>
        <ecNumber evidence="1">3.4.17.19</ecNumber>
    </recommendedName>
</protein>